<gene>
    <name evidence="1" type="ORF">KHLLAP_LOCUS9568</name>
</gene>
<evidence type="ECO:0000313" key="2">
    <source>
        <dbReference type="Proteomes" id="UP001295740"/>
    </source>
</evidence>
<proteinExistence type="predicted"/>
<sequence length="62" mass="6902">MTLRHHHMRNNDEVAETFNWTAVMPPPSARFAVLEALTNELQSAIPSIARPAVLGVFDETSL</sequence>
<accession>A0AAI8VJT0</accession>
<dbReference type="AlphaFoldDB" id="A0AAI8VJT0"/>
<evidence type="ECO:0000313" key="1">
    <source>
        <dbReference type="EMBL" id="CAJ2509100.1"/>
    </source>
</evidence>
<dbReference type="EMBL" id="CAUWAG010000012">
    <property type="protein sequence ID" value="CAJ2509100.1"/>
    <property type="molecule type" value="Genomic_DNA"/>
</dbReference>
<protein>
    <submittedName>
        <fullName evidence="1">Uu.00g141260.m01.CDS01</fullName>
    </submittedName>
</protein>
<organism evidence="1 2">
    <name type="scientific">Anthostomella pinea</name>
    <dbReference type="NCBI Taxonomy" id="933095"/>
    <lineage>
        <taxon>Eukaryota</taxon>
        <taxon>Fungi</taxon>
        <taxon>Dikarya</taxon>
        <taxon>Ascomycota</taxon>
        <taxon>Pezizomycotina</taxon>
        <taxon>Sordariomycetes</taxon>
        <taxon>Xylariomycetidae</taxon>
        <taxon>Xylariales</taxon>
        <taxon>Xylariaceae</taxon>
        <taxon>Anthostomella</taxon>
    </lineage>
</organism>
<reference evidence="1" key="1">
    <citation type="submission" date="2023-10" db="EMBL/GenBank/DDBJ databases">
        <authorList>
            <person name="Hackl T."/>
        </authorList>
    </citation>
    <scope>NUCLEOTIDE SEQUENCE</scope>
</reference>
<comment type="caution">
    <text evidence="1">The sequence shown here is derived from an EMBL/GenBank/DDBJ whole genome shotgun (WGS) entry which is preliminary data.</text>
</comment>
<keyword evidence="2" id="KW-1185">Reference proteome</keyword>
<dbReference type="Proteomes" id="UP001295740">
    <property type="component" value="Unassembled WGS sequence"/>
</dbReference>
<name>A0AAI8VJT0_9PEZI</name>